<dbReference type="OrthoDB" id="5871639at2759"/>
<gene>
    <name evidence="2" type="ORF">ANCDUO_03379</name>
</gene>
<proteinExistence type="predicted"/>
<sequence>MDEEQEIKSYQGGFFLHQDHVVPVFGQDVLNILRKLITICLLFALLVIYAYAQTAEEFVPEQEVAPVRVKRQWGMGGWGWGRPRGMGGMWGRPWGMGGMWGGRWGYPGGMMGGMWG</sequence>
<keyword evidence="3" id="KW-1185">Reference proteome</keyword>
<reference evidence="2 3" key="1">
    <citation type="submission" date="2013-12" db="EMBL/GenBank/DDBJ databases">
        <title>Draft genome of the parsitic nematode Ancylostoma duodenale.</title>
        <authorList>
            <person name="Mitreva M."/>
        </authorList>
    </citation>
    <scope>NUCLEOTIDE SEQUENCE [LARGE SCALE GENOMIC DNA]</scope>
    <source>
        <strain evidence="2 3">Zhejiang</strain>
    </source>
</reference>
<dbReference type="EMBL" id="KN727182">
    <property type="protein sequence ID" value="KIH66292.1"/>
    <property type="molecule type" value="Genomic_DNA"/>
</dbReference>
<dbReference type="AlphaFoldDB" id="A0A0C2DU11"/>
<name>A0A0C2DU11_9BILA</name>
<protein>
    <submittedName>
        <fullName evidence="2">Uncharacterized protein</fullName>
    </submittedName>
</protein>
<evidence type="ECO:0000313" key="2">
    <source>
        <dbReference type="EMBL" id="KIH66292.1"/>
    </source>
</evidence>
<accession>A0A0C2DU11</accession>
<keyword evidence="1" id="KW-1133">Transmembrane helix</keyword>
<keyword evidence="1" id="KW-0812">Transmembrane</keyword>
<feature type="transmembrane region" description="Helical" evidence="1">
    <location>
        <begin position="32"/>
        <end position="52"/>
    </location>
</feature>
<organism evidence="2 3">
    <name type="scientific">Ancylostoma duodenale</name>
    <dbReference type="NCBI Taxonomy" id="51022"/>
    <lineage>
        <taxon>Eukaryota</taxon>
        <taxon>Metazoa</taxon>
        <taxon>Ecdysozoa</taxon>
        <taxon>Nematoda</taxon>
        <taxon>Chromadorea</taxon>
        <taxon>Rhabditida</taxon>
        <taxon>Rhabditina</taxon>
        <taxon>Rhabditomorpha</taxon>
        <taxon>Strongyloidea</taxon>
        <taxon>Ancylostomatidae</taxon>
        <taxon>Ancylostomatinae</taxon>
        <taxon>Ancylostoma</taxon>
    </lineage>
</organism>
<evidence type="ECO:0000256" key="1">
    <source>
        <dbReference type="SAM" id="Phobius"/>
    </source>
</evidence>
<keyword evidence="1" id="KW-0472">Membrane</keyword>
<dbReference type="Proteomes" id="UP000054047">
    <property type="component" value="Unassembled WGS sequence"/>
</dbReference>
<evidence type="ECO:0000313" key="3">
    <source>
        <dbReference type="Proteomes" id="UP000054047"/>
    </source>
</evidence>